<name>A0A0W0FM75_MONRR</name>
<evidence type="ECO:0000313" key="2">
    <source>
        <dbReference type="EMBL" id="KTB37405.1"/>
    </source>
</evidence>
<feature type="compositionally biased region" description="Acidic residues" evidence="1">
    <location>
        <begin position="404"/>
        <end position="414"/>
    </location>
</feature>
<feature type="region of interest" description="Disordered" evidence="1">
    <location>
        <begin position="255"/>
        <end position="298"/>
    </location>
</feature>
<dbReference type="Proteomes" id="UP000054988">
    <property type="component" value="Unassembled WGS sequence"/>
</dbReference>
<evidence type="ECO:0000313" key="3">
    <source>
        <dbReference type="Proteomes" id="UP000054988"/>
    </source>
</evidence>
<reference evidence="2 3" key="1">
    <citation type="submission" date="2015-12" db="EMBL/GenBank/DDBJ databases">
        <title>Draft genome sequence of Moniliophthora roreri, the causal agent of frosty pod rot of cacao.</title>
        <authorList>
            <person name="Aime M.C."/>
            <person name="Diaz-Valderrama J.R."/>
            <person name="Kijpornyongpan T."/>
            <person name="Phillips-Mora W."/>
        </authorList>
    </citation>
    <scope>NUCLEOTIDE SEQUENCE [LARGE SCALE GENOMIC DNA]</scope>
    <source>
        <strain evidence="2 3">MCA 2952</strain>
    </source>
</reference>
<organism evidence="2 3">
    <name type="scientific">Moniliophthora roreri</name>
    <name type="common">Frosty pod rot fungus</name>
    <name type="synonym">Monilia roreri</name>
    <dbReference type="NCBI Taxonomy" id="221103"/>
    <lineage>
        <taxon>Eukaryota</taxon>
        <taxon>Fungi</taxon>
        <taxon>Dikarya</taxon>
        <taxon>Basidiomycota</taxon>
        <taxon>Agaricomycotina</taxon>
        <taxon>Agaricomycetes</taxon>
        <taxon>Agaricomycetidae</taxon>
        <taxon>Agaricales</taxon>
        <taxon>Marasmiineae</taxon>
        <taxon>Marasmiaceae</taxon>
        <taxon>Moniliophthora</taxon>
    </lineage>
</organism>
<proteinExistence type="predicted"/>
<feature type="compositionally biased region" description="Polar residues" evidence="1">
    <location>
        <begin position="386"/>
        <end position="395"/>
    </location>
</feature>
<sequence>MSNQASSSFNLHNRPLPSPPTHFDDPEQVHYTGPFCPSPFELLYLVNTGEHDEALQFGMAASPVHRITVDGLIRLQEQRAALDRVIQKTNTYSANLAYNATAGAAGGLVLQGPVTVPSPPAYSHDNNAPNMPNATGTVSEDVCDADPNSPEFWRAQAAYAEWIRNAAELACHLFEPEPQPPFIPLNNSPPPLQVLPPLSIPTPQVPLVTTPPTMDPSSSNAFPLLNQIVPPCTPHPSASEPPLLQIQVPRPSNPIWRASTPPRFRDATTVTPPPWYRSVPTVQSTPFSNPSELPLPRTDIPLNPSLANRRAMLIPPRTLICNPTTRSVWDDKDLKEASSSEPSSSPTNSDDMTNEVYEYLSALTAAPGHLSRDCHLKQRSKRIARNHTSQRQSSPGDDIYGGDPDTELYGDGEQ</sequence>
<evidence type="ECO:0000256" key="1">
    <source>
        <dbReference type="SAM" id="MobiDB-lite"/>
    </source>
</evidence>
<gene>
    <name evidence="2" type="ORF">WG66_10021</name>
</gene>
<protein>
    <submittedName>
        <fullName evidence="2">Uncharacterized protein</fullName>
    </submittedName>
</protein>
<feature type="region of interest" description="Disordered" evidence="1">
    <location>
        <begin position="1"/>
        <end position="28"/>
    </location>
</feature>
<feature type="compositionally biased region" description="Polar residues" evidence="1">
    <location>
        <begin position="280"/>
        <end position="291"/>
    </location>
</feature>
<feature type="compositionally biased region" description="Polar residues" evidence="1">
    <location>
        <begin position="1"/>
        <end position="11"/>
    </location>
</feature>
<comment type="caution">
    <text evidence="2">The sequence shown here is derived from an EMBL/GenBank/DDBJ whole genome shotgun (WGS) entry which is preliminary data.</text>
</comment>
<accession>A0A0W0FM75</accession>
<dbReference type="AlphaFoldDB" id="A0A0W0FM75"/>
<feature type="region of interest" description="Disordered" evidence="1">
    <location>
        <begin position="331"/>
        <end position="352"/>
    </location>
</feature>
<dbReference type="EMBL" id="LATX01001849">
    <property type="protein sequence ID" value="KTB37405.1"/>
    <property type="molecule type" value="Genomic_DNA"/>
</dbReference>
<feature type="region of interest" description="Disordered" evidence="1">
    <location>
        <begin position="371"/>
        <end position="414"/>
    </location>
</feature>